<protein>
    <submittedName>
        <fullName evidence="2">Uncharacterized protein</fullName>
    </submittedName>
</protein>
<keyword evidence="1" id="KW-0472">Membrane</keyword>
<dbReference type="Proteomes" id="UP000053660">
    <property type="component" value="Unassembled WGS sequence"/>
</dbReference>
<feature type="transmembrane region" description="Helical" evidence="1">
    <location>
        <begin position="100"/>
        <end position="124"/>
    </location>
</feature>
<dbReference type="EMBL" id="KN550642">
    <property type="protein sequence ID" value="KHJ93711.1"/>
    <property type="molecule type" value="Genomic_DNA"/>
</dbReference>
<evidence type="ECO:0000313" key="2">
    <source>
        <dbReference type="EMBL" id="KHJ93711.1"/>
    </source>
</evidence>
<keyword evidence="1" id="KW-1133">Transmembrane helix</keyword>
<keyword evidence="3" id="KW-1185">Reference proteome</keyword>
<name>A0A0B1TC87_OESDE</name>
<dbReference type="AlphaFoldDB" id="A0A0B1TC87"/>
<organism evidence="2 3">
    <name type="scientific">Oesophagostomum dentatum</name>
    <name type="common">Nodular worm</name>
    <dbReference type="NCBI Taxonomy" id="61180"/>
    <lineage>
        <taxon>Eukaryota</taxon>
        <taxon>Metazoa</taxon>
        <taxon>Ecdysozoa</taxon>
        <taxon>Nematoda</taxon>
        <taxon>Chromadorea</taxon>
        <taxon>Rhabditida</taxon>
        <taxon>Rhabditina</taxon>
        <taxon>Rhabditomorpha</taxon>
        <taxon>Strongyloidea</taxon>
        <taxon>Strongylidae</taxon>
        <taxon>Oesophagostomum</taxon>
    </lineage>
</organism>
<proteinExistence type="predicted"/>
<sequence>MMGGPYLQRRARSRVEVSQAIVLVKVSSAMEAIFPDQLQLIIGCSFWTTGWLFLVVWLSLGAGLFVTVIVLLVCCHQWDKMFDAEKVAELMKCPYMEAKWIFLAVGVGLRLVFAANVVFTAFALRRWDRYGPRLTRARAALLGRSNPAPEARGWQCCIQ</sequence>
<feature type="transmembrane region" description="Helical" evidence="1">
    <location>
        <begin position="51"/>
        <end position="73"/>
    </location>
</feature>
<accession>A0A0B1TC87</accession>
<gene>
    <name evidence="2" type="ORF">OESDEN_06373</name>
</gene>
<evidence type="ECO:0000313" key="3">
    <source>
        <dbReference type="Proteomes" id="UP000053660"/>
    </source>
</evidence>
<keyword evidence="1" id="KW-0812">Transmembrane</keyword>
<evidence type="ECO:0000256" key="1">
    <source>
        <dbReference type="SAM" id="Phobius"/>
    </source>
</evidence>
<reference evidence="2 3" key="1">
    <citation type="submission" date="2014-03" db="EMBL/GenBank/DDBJ databases">
        <title>Draft genome of the hookworm Oesophagostomum dentatum.</title>
        <authorList>
            <person name="Mitreva M."/>
        </authorList>
    </citation>
    <scope>NUCLEOTIDE SEQUENCE [LARGE SCALE GENOMIC DNA]</scope>
    <source>
        <strain evidence="2 3">OD-Hann</strain>
    </source>
</reference>